<dbReference type="EMBL" id="BAAAZX010000020">
    <property type="protein sequence ID" value="GAA4011706.1"/>
    <property type="molecule type" value="Genomic_DNA"/>
</dbReference>
<feature type="region of interest" description="Disordered" evidence="1">
    <location>
        <begin position="1"/>
        <end position="169"/>
    </location>
</feature>
<proteinExistence type="predicted"/>
<organism evidence="2 3">
    <name type="scientific">Streptomyces plumbiresistens</name>
    <dbReference type="NCBI Taxonomy" id="511811"/>
    <lineage>
        <taxon>Bacteria</taxon>
        <taxon>Bacillati</taxon>
        <taxon>Actinomycetota</taxon>
        <taxon>Actinomycetes</taxon>
        <taxon>Kitasatosporales</taxon>
        <taxon>Streptomycetaceae</taxon>
        <taxon>Streptomyces</taxon>
    </lineage>
</organism>
<accession>A0ABP7SHQ0</accession>
<evidence type="ECO:0000256" key="1">
    <source>
        <dbReference type="SAM" id="MobiDB-lite"/>
    </source>
</evidence>
<comment type="caution">
    <text evidence="2">The sequence shown here is derived from an EMBL/GenBank/DDBJ whole genome shotgun (WGS) entry which is preliminary data.</text>
</comment>
<protein>
    <submittedName>
        <fullName evidence="2">Uncharacterized protein</fullName>
    </submittedName>
</protein>
<reference evidence="3" key="1">
    <citation type="journal article" date="2019" name="Int. J. Syst. Evol. Microbiol.">
        <title>The Global Catalogue of Microorganisms (GCM) 10K type strain sequencing project: providing services to taxonomists for standard genome sequencing and annotation.</title>
        <authorList>
            <consortium name="The Broad Institute Genomics Platform"/>
            <consortium name="The Broad Institute Genome Sequencing Center for Infectious Disease"/>
            <person name="Wu L."/>
            <person name="Ma J."/>
        </authorList>
    </citation>
    <scope>NUCLEOTIDE SEQUENCE [LARGE SCALE GENOMIC DNA]</scope>
    <source>
        <strain evidence="3">JCM 16924</strain>
    </source>
</reference>
<feature type="compositionally biased region" description="Pro residues" evidence="1">
    <location>
        <begin position="64"/>
        <end position="73"/>
    </location>
</feature>
<evidence type="ECO:0000313" key="2">
    <source>
        <dbReference type="EMBL" id="GAA4011706.1"/>
    </source>
</evidence>
<sequence>MARGQPNGGLRDSRKPHAPAVAYGGKGTCRGVSARSGWRVNAGTSLADRFRAVPRTDTPRHVPDPPPNPPQASPQPDTLPSMTGTGTVEPGNSPAADGSYDVLGVDAPRLSDHLSARWNTPPTHPQSRPRHSRSPPRNPPPPNRNSPFIPGQLAQSPSKSTFPTVRACP</sequence>
<name>A0ABP7SHQ0_9ACTN</name>
<dbReference type="Proteomes" id="UP001500456">
    <property type="component" value="Unassembled WGS sequence"/>
</dbReference>
<gene>
    <name evidence="2" type="ORF">GCM10022232_61670</name>
</gene>
<evidence type="ECO:0000313" key="3">
    <source>
        <dbReference type="Proteomes" id="UP001500456"/>
    </source>
</evidence>
<feature type="compositionally biased region" description="Polar residues" evidence="1">
    <location>
        <begin position="153"/>
        <end position="163"/>
    </location>
</feature>
<keyword evidence="3" id="KW-1185">Reference proteome</keyword>